<gene>
    <name evidence="1" type="ORF">F0L68_00200</name>
</gene>
<evidence type="ECO:0000313" key="2">
    <source>
        <dbReference type="Proteomes" id="UP000323454"/>
    </source>
</evidence>
<name>A0A5B2XU16_9PSEU</name>
<evidence type="ECO:0000313" key="1">
    <source>
        <dbReference type="EMBL" id="KAA2266996.1"/>
    </source>
</evidence>
<dbReference type="Proteomes" id="UP000323454">
    <property type="component" value="Unassembled WGS sequence"/>
</dbReference>
<reference evidence="1 2" key="2">
    <citation type="submission" date="2019-09" db="EMBL/GenBank/DDBJ databases">
        <authorList>
            <person name="Jin C."/>
        </authorList>
    </citation>
    <scope>NUCLEOTIDE SEQUENCE [LARGE SCALE GENOMIC DNA]</scope>
    <source>
        <strain evidence="1 2">AN110305</strain>
    </source>
</reference>
<accession>A0A5B2XU16</accession>
<protein>
    <submittedName>
        <fullName evidence="1">Uncharacterized protein</fullName>
    </submittedName>
</protein>
<dbReference type="EMBL" id="VUOB01000001">
    <property type="protein sequence ID" value="KAA2266996.1"/>
    <property type="molecule type" value="Genomic_DNA"/>
</dbReference>
<dbReference type="OrthoDB" id="3531020at2"/>
<keyword evidence="2" id="KW-1185">Reference proteome</keyword>
<sequence length="140" mass="15971">MKNTITEQQATTRVEDYAKQVVAALPAQARPEKFSANTNQCDDPTDNGPKGRVIASFEYEIHDLPREQYNNYFDALRKWWTDHDFRVLTDDRPKDMYIWVENNQDGFRMALQANDLGKLYLTATSPCVWPKGTPAPGATG</sequence>
<dbReference type="RefSeq" id="WP_149847304.1">
    <property type="nucleotide sequence ID" value="NZ_VUOB01000001.1"/>
</dbReference>
<reference evidence="1 2" key="1">
    <citation type="submission" date="2019-09" db="EMBL/GenBank/DDBJ databases">
        <title>Goodfellowia gen. nov., a new genus of the Pseudonocardineae related to Actinoalloteichus, containing Goodfellowia coeruleoviolacea gen. nov., comb. nov. gen. nov., comb. nov.</title>
        <authorList>
            <person name="Labeda D."/>
        </authorList>
    </citation>
    <scope>NUCLEOTIDE SEQUENCE [LARGE SCALE GENOMIC DNA]</scope>
    <source>
        <strain evidence="1 2">AN110305</strain>
    </source>
</reference>
<organism evidence="1 2">
    <name type="scientific">Solihabitans fulvus</name>
    <dbReference type="NCBI Taxonomy" id="1892852"/>
    <lineage>
        <taxon>Bacteria</taxon>
        <taxon>Bacillati</taxon>
        <taxon>Actinomycetota</taxon>
        <taxon>Actinomycetes</taxon>
        <taxon>Pseudonocardiales</taxon>
        <taxon>Pseudonocardiaceae</taxon>
        <taxon>Solihabitans</taxon>
    </lineage>
</organism>
<proteinExistence type="predicted"/>
<dbReference type="AlphaFoldDB" id="A0A5B2XU16"/>
<comment type="caution">
    <text evidence="1">The sequence shown here is derived from an EMBL/GenBank/DDBJ whole genome shotgun (WGS) entry which is preliminary data.</text>
</comment>